<sequence length="585" mass="62982">MSEQGPGVGFEFPSFEVAWKKRDLLLFAASIGATYPDELHFLYELNPNFAAFPTYPIILPFKHTDSEVIDFYARSDSTPIAGVPKFDTKHVLDGERKLQFLKPIPVTSEGRKFEVRSKVLGVSQNHQLPPPNAPPTATRTTQTTLETALLYRLNGDYNPLHATPEPGVKMGFGGPIIHGLFSWNTAAHAVLQQFGKSKPENLKEFQARFAAPVKPGDKLITEMWRVGGKEGEEEVGDWEVFLPPGVDRAGAGAGTRCLLPTGALLSDILSSQRLGARSYRNKEHGFRVAGKIRYSLRVHSTTTTSLLPPDDVPSPERAMSSPQEMRRVRRKAAPQLAVRATSAKAKFTQPTDVVALTSTFSGPTSCYENILSMLPPASFIWMNEPVPVPNNTVAACYPSEFLESYTPVQTTNAGGTTISSSIVPAMSPFACPKNWCTMFAQSRNYIACCPSDYLFHPPDTTVDPDRPAYGGTCYSDLPVKTAVPVVKFDENGDTASGAFSQSTSGAQAFAHPIDGWALTSPTIVGCPTTSESLSSDHSSSSQSDSSSSSASSSDASAQSGSSSGTPSLLRRLPLAHPPGLSSALR</sequence>
<dbReference type="InterPro" id="IPR029069">
    <property type="entry name" value="HotDog_dom_sf"/>
</dbReference>
<dbReference type="InterPro" id="IPR054357">
    <property type="entry name" value="MFE-2_N"/>
</dbReference>
<reference evidence="4 5" key="1">
    <citation type="submission" date="2021-02" db="EMBL/GenBank/DDBJ databases">
        <title>Genome assembly of Pseudopithomyces chartarum.</title>
        <authorList>
            <person name="Jauregui R."/>
            <person name="Singh J."/>
            <person name="Voisey C."/>
        </authorList>
    </citation>
    <scope>NUCLEOTIDE SEQUENCE [LARGE SCALE GENOMIC DNA]</scope>
    <source>
        <strain evidence="4 5">AGR01</strain>
    </source>
</reference>
<evidence type="ECO:0000256" key="1">
    <source>
        <dbReference type="SAM" id="MobiDB-lite"/>
    </source>
</evidence>
<dbReference type="PANTHER" id="PTHR13078:SF57">
    <property type="entry name" value="DEHYDRATASE, PUTATIVE (AFU_ORTHOLOGUE AFUA_5G00640)-RELATED"/>
    <property type="match status" value="1"/>
</dbReference>
<dbReference type="Proteomes" id="UP001280581">
    <property type="component" value="Unassembled WGS sequence"/>
</dbReference>
<protein>
    <recommendedName>
        <fullName evidence="6">MaoC-like domain-containing protein</fullName>
    </recommendedName>
</protein>
<feature type="domain" description="MaoC-like" evidence="2">
    <location>
        <begin position="130"/>
        <end position="234"/>
    </location>
</feature>
<comment type="caution">
    <text evidence="4">The sequence shown here is derived from an EMBL/GenBank/DDBJ whole genome shotgun (WGS) entry which is preliminary data.</text>
</comment>
<dbReference type="GO" id="GO:0044594">
    <property type="term" value="F:17-beta-hydroxysteroid dehydrogenase (NAD+) activity"/>
    <property type="evidence" value="ECO:0007669"/>
    <property type="project" value="TreeGrafter"/>
</dbReference>
<evidence type="ECO:0000259" key="2">
    <source>
        <dbReference type="Pfam" id="PF01575"/>
    </source>
</evidence>
<evidence type="ECO:0000313" key="4">
    <source>
        <dbReference type="EMBL" id="KAK3203124.1"/>
    </source>
</evidence>
<dbReference type="Gene3D" id="3.10.129.10">
    <property type="entry name" value="Hotdog Thioesterase"/>
    <property type="match status" value="2"/>
</dbReference>
<evidence type="ECO:0000313" key="5">
    <source>
        <dbReference type="Proteomes" id="UP001280581"/>
    </source>
</evidence>
<dbReference type="GO" id="GO:0004300">
    <property type="term" value="F:enoyl-CoA hydratase activity"/>
    <property type="evidence" value="ECO:0007669"/>
    <property type="project" value="TreeGrafter"/>
</dbReference>
<accession>A0AAN6LRE3</accession>
<name>A0AAN6LRE3_9PLEO</name>
<gene>
    <name evidence="4" type="ORF">GRF29_112g318762</name>
</gene>
<dbReference type="Pfam" id="PF22622">
    <property type="entry name" value="MFE-2_hydrat-2_N"/>
    <property type="match status" value="1"/>
</dbReference>
<feature type="compositionally biased region" description="Low complexity" evidence="1">
    <location>
        <begin position="530"/>
        <end position="563"/>
    </location>
</feature>
<keyword evidence="5" id="KW-1185">Reference proteome</keyword>
<dbReference type="InterPro" id="IPR002539">
    <property type="entry name" value="MaoC-like_dom"/>
</dbReference>
<dbReference type="EMBL" id="WVTA01000011">
    <property type="protein sequence ID" value="KAK3203124.1"/>
    <property type="molecule type" value="Genomic_DNA"/>
</dbReference>
<evidence type="ECO:0008006" key="6">
    <source>
        <dbReference type="Google" id="ProtNLM"/>
    </source>
</evidence>
<dbReference type="AlphaFoldDB" id="A0AAN6LRE3"/>
<proteinExistence type="predicted"/>
<evidence type="ECO:0000259" key="3">
    <source>
        <dbReference type="Pfam" id="PF22622"/>
    </source>
</evidence>
<dbReference type="SUPFAM" id="SSF54637">
    <property type="entry name" value="Thioesterase/thiol ester dehydrase-isomerase"/>
    <property type="match status" value="2"/>
</dbReference>
<feature type="region of interest" description="Disordered" evidence="1">
    <location>
        <begin position="303"/>
        <end position="326"/>
    </location>
</feature>
<feature type="domain" description="Peroxisomal multifunctional enzyme type 2-like N-terminal" evidence="3">
    <location>
        <begin position="19"/>
        <end position="108"/>
    </location>
</feature>
<dbReference type="GO" id="GO:0006635">
    <property type="term" value="P:fatty acid beta-oxidation"/>
    <property type="evidence" value="ECO:0007669"/>
    <property type="project" value="TreeGrafter"/>
</dbReference>
<dbReference type="PANTHER" id="PTHR13078">
    <property type="entry name" value="PEROXISOMAL MULTIFUNCTIONAL ENZYME TYPE 2-RELATED"/>
    <property type="match status" value="1"/>
</dbReference>
<feature type="region of interest" description="Disordered" evidence="1">
    <location>
        <begin position="528"/>
        <end position="585"/>
    </location>
</feature>
<dbReference type="GO" id="GO:0005777">
    <property type="term" value="C:peroxisome"/>
    <property type="evidence" value="ECO:0007669"/>
    <property type="project" value="TreeGrafter"/>
</dbReference>
<organism evidence="4 5">
    <name type="scientific">Pseudopithomyces chartarum</name>
    <dbReference type="NCBI Taxonomy" id="1892770"/>
    <lineage>
        <taxon>Eukaryota</taxon>
        <taxon>Fungi</taxon>
        <taxon>Dikarya</taxon>
        <taxon>Ascomycota</taxon>
        <taxon>Pezizomycotina</taxon>
        <taxon>Dothideomycetes</taxon>
        <taxon>Pleosporomycetidae</taxon>
        <taxon>Pleosporales</taxon>
        <taxon>Massarineae</taxon>
        <taxon>Didymosphaeriaceae</taxon>
        <taxon>Pseudopithomyces</taxon>
    </lineage>
</organism>
<dbReference type="Pfam" id="PF01575">
    <property type="entry name" value="MaoC_dehydratas"/>
    <property type="match status" value="1"/>
</dbReference>
<dbReference type="GO" id="GO:0003857">
    <property type="term" value="F:(3S)-3-hydroxyacyl-CoA dehydrogenase (NAD+) activity"/>
    <property type="evidence" value="ECO:0007669"/>
    <property type="project" value="TreeGrafter"/>
</dbReference>